<dbReference type="InterPro" id="IPR052534">
    <property type="entry name" value="Extracell_DNA_Util/SecSys_Comp"/>
</dbReference>
<dbReference type="EMBL" id="JACSQS010000025">
    <property type="protein sequence ID" value="MBD7955845.1"/>
    <property type="molecule type" value="Genomic_DNA"/>
</dbReference>
<evidence type="ECO:0000256" key="1">
    <source>
        <dbReference type="SAM" id="Phobius"/>
    </source>
</evidence>
<dbReference type="PANTHER" id="PTHR40278:SF1">
    <property type="entry name" value="DNA UTILIZATION PROTEIN HOFN"/>
    <property type="match status" value="1"/>
</dbReference>
<dbReference type="SUPFAM" id="SSF53067">
    <property type="entry name" value="Actin-like ATPase domain"/>
    <property type="match status" value="1"/>
</dbReference>
<keyword evidence="1" id="KW-1133">Transmembrane helix</keyword>
<dbReference type="Proteomes" id="UP000636938">
    <property type="component" value="Unassembled WGS sequence"/>
</dbReference>
<accession>A0A8X8FW87</accession>
<reference evidence="2 3" key="1">
    <citation type="submission" date="2020-08" db="EMBL/GenBank/DDBJ databases">
        <title>A Genomic Blueprint of the Chicken Gut Microbiome.</title>
        <authorList>
            <person name="Gilroy R."/>
            <person name="Ravi A."/>
            <person name="Getino M."/>
            <person name="Pursley I."/>
            <person name="Horton D.L."/>
            <person name="Alikhan N.-F."/>
            <person name="Baker D."/>
            <person name="Gharbi K."/>
            <person name="Hall N."/>
            <person name="Watson M."/>
            <person name="Adriaenssens E.M."/>
            <person name="Foster-Nyarko E."/>
            <person name="Jarju S."/>
            <person name="Secka A."/>
            <person name="Antonio M."/>
            <person name="Oren A."/>
            <person name="Chaudhuri R."/>
            <person name="La Ragione R.M."/>
            <person name="Hildebrand F."/>
            <person name="Pallen M.J."/>
        </authorList>
    </citation>
    <scope>NUCLEOTIDE SEQUENCE [LARGE SCALE GENOMIC DNA]</scope>
    <source>
        <strain evidence="2 3">Sa5BUN4</strain>
    </source>
</reference>
<feature type="transmembrane region" description="Helical" evidence="1">
    <location>
        <begin position="213"/>
        <end position="233"/>
    </location>
</feature>
<sequence>MTAWQQGFRQVTAQVAPRASHFLHWWRTSLLAWLPARWQWALGWAPARLLLRQQDDQLHLEREIGTQRLAVATLPWPCQAAALATALPPRLQRLPRYWLLDGGQVLRRTLRVPAAAAGRLLDVMGFEIDRQTPFTADQVSHDVRLLGDAGAGQLDVELVVLPRVRLEQWQQDVGSWADAVSGIDVMDRAGEPLKVNLLPPPLRRHMRNPQLRLELLLAVAALVMLLLAGSQLLHNREQAADTLRAEVERSARNARGVADERARLQALVDGARFLDQERDKRPTMLAVWNELSRKLPDGSFLEKIGVENQQLQLIGLSREANQLVPLLQQSALWQRVNLTGVLQADGTAGGRDRFTLTAELRASANAAAAMAKKGAADAGANDAP</sequence>
<evidence type="ECO:0000313" key="2">
    <source>
        <dbReference type="EMBL" id="MBD7955845.1"/>
    </source>
</evidence>
<keyword evidence="3" id="KW-1185">Reference proteome</keyword>
<dbReference type="AlphaFoldDB" id="A0A8X8FW87"/>
<dbReference type="InterPro" id="IPR007813">
    <property type="entry name" value="PilN"/>
</dbReference>
<dbReference type="InterPro" id="IPR043129">
    <property type="entry name" value="ATPase_NBD"/>
</dbReference>
<name>A0A8X8FW87_9GAMM</name>
<proteinExistence type="predicted"/>
<keyword evidence="1" id="KW-0812">Transmembrane</keyword>
<dbReference type="PANTHER" id="PTHR40278">
    <property type="entry name" value="DNA UTILIZATION PROTEIN HOFN"/>
    <property type="match status" value="1"/>
</dbReference>
<organism evidence="2 3">
    <name type="scientific">Stenotrophomonas lacuserhaii</name>
    <dbReference type="NCBI Taxonomy" id="2760084"/>
    <lineage>
        <taxon>Bacteria</taxon>
        <taxon>Pseudomonadati</taxon>
        <taxon>Pseudomonadota</taxon>
        <taxon>Gammaproteobacteria</taxon>
        <taxon>Lysobacterales</taxon>
        <taxon>Lysobacteraceae</taxon>
        <taxon>Stenotrophomonas</taxon>
    </lineage>
</organism>
<dbReference type="RefSeq" id="WP_191771867.1">
    <property type="nucleotide sequence ID" value="NZ_JACSQS010000025.1"/>
</dbReference>
<gene>
    <name evidence="2" type="ORF">H9654_16760</name>
</gene>
<keyword evidence="1" id="KW-0472">Membrane</keyword>
<protein>
    <submittedName>
        <fullName evidence="2">PilN domain-containing protein</fullName>
    </submittedName>
</protein>
<evidence type="ECO:0000313" key="3">
    <source>
        <dbReference type="Proteomes" id="UP000636938"/>
    </source>
</evidence>
<dbReference type="Pfam" id="PF05137">
    <property type="entry name" value="PilN"/>
    <property type="match status" value="1"/>
</dbReference>
<comment type="caution">
    <text evidence="2">The sequence shown here is derived from an EMBL/GenBank/DDBJ whole genome shotgun (WGS) entry which is preliminary data.</text>
</comment>